<organism evidence="5 6">
    <name type="scientific">Macrophomina phaseolina</name>
    <dbReference type="NCBI Taxonomy" id="35725"/>
    <lineage>
        <taxon>Eukaryota</taxon>
        <taxon>Fungi</taxon>
        <taxon>Dikarya</taxon>
        <taxon>Ascomycota</taxon>
        <taxon>Pezizomycotina</taxon>
        <taxon>Dothideomycetes</taxon>
        <taxon>Dothideomycetes incertae sedis</taxon>
        <taxon>Botryosphaeriales</taxon>
        <taxon>Botryosphaeriaceae</taxon>
        <taxon>Macrophomina</taxon>
    </lineage>
</organism>
<keyword evidence="6" id="KW-1185">Reference proteome</keyword>
<comment type="similarity">
    <text evidence="1">Belongs to the LovG family.</text>
</comment>
<dbReference type="SUPFAM" id="SSF53474">
    <property type="entry name" value="alpha/beta-Hydrolases"/>
    <property type="match status" value="1"/>
</dbReference>
<evidence type="ECO:0000313" key="5">
    <source>
        <dbReference type="EMBL" id="KAH7056942.1"/>
    </source>
</evidence>
<keyword evidence="2 5" id="KW-0378">Hydrolase</keyword>
<gene>
    <name evidence="5" type="ORF">B0J12DRAFT_652845</name>
</gene>
<feature type="domain" description="Serine hydrolase" evidence="4">
    <location>
        <begin position="13"/>
        <end position="226"/>
    </location>
</feature>
<dbReference type="InterPro" id="IPR029058">
    <property type="entry name" value="AB_hydrolase_fold"/>
</dbReference>
<dbReference type="Proteomes" id="UP000774617">
    <property type="component" value="Unassembled WGS sequence"/>
</dbReference>
<protein>
    <submittedName>
        <fullName evidence="5">Serine hydrolase-domain-containing protein</fullName>
    </submittedName>
</protein>
<dbReference type="InterPro" id="IPR005645">
    <property type="entry name" value="FSH-like_dom"/>
</dbReference>
<reference evidence="5 6" key="1">
    <citation type="journal article" date="2021" name="Nat. Commun.">
        <title>Genetic determinants of endophytism in the Arabidopsis root mycobiome.</title>
        <authorList>
            <person name="Mesny F."/>
            <person name="Miyauchi S."/>
            <person name="Thiergart T."/>
            <person name="Pickel B."/>
            <person name="Atanasova L."/>
            <person name="Karlsson M."/>
            <person name="Huettel B."/>
            <person name="Barry K.W."/>
            <person name="Haridas S."/>
            <person name="Chen C."/>
            <person name="Bauer D."/>
            <person name="Andreopoulos W."/>
            <person name="Pangilinan J."/>
            <person name="LaButti K."/>
            <person name="Riley R."/>
            <person name="Lipzen A."/>
            <person name="Clum A."/>
            <person name="Drula E."/>
            <person name="Henrissat B."/>
            <person name="Kohler A."/>
            <person name="Grigoriev I.V."/>
            <person name="Martin F.M."/>
            <person name="Hacquard S."/>
        </authorList>
    </citation>
    <scope>NUCLEOTIDE SEQUENCE [LARGE SCALE GENOMIC DNA]</scope>
    <source>
        <strain evidence="5 6">MPI-SDFR-AT-0080</strain>
    </source>
</reference>
<dbReference type="EMBL" id="JAGTJR010000007">
    <property type="protein sequence ID" value="KAH7056942.1"/>
    <property type="molecule type" value="Genomic_DNA"/>
</dbReference>
<dbReference type="Pfam" id="PF03959">
    <property type="entry name" value="FSH1"/>
    <property type="match status" value="1"/>
</dbReference>
<dbReference type="Gene3D" id="3.40.50.1820">
    <property type="entry name" value="alpha/beta hydrolase"/>
    <property type="match status" value="1"/>
</dbReference>
<evidence type="ECO:0000256" key="2">
    <source>
        <dbReference type="ARBA" id="ARBA00022801"/>
    </source>
</evidence>
<evidence type="ECO:0000256" key="3">
    <source>
        <dbReference type="SAM" id="MobiDB-lite"/>
    </source>
</evidence>
<evidence type="ECO:0000259" key="4">
    <source>
        <dbReference type="Pfam" id="PF03959"/>
    </source>
</evidence>
<comment type="caution">
    <text evidence="5">The sequence shown here is derived from an EMBL/GenBank/DDBJ whole genome shotgun (WGS) entry which is preliminary data.</text>
</comment>
<dbReference type="PANTHER" id="PTHR48070:SF3">
    <property type="entry name" value="ESTERASE DBAE-RELATED"/>
    <property type="match status" value="1"/>
</dbReference>
<dbReference type="GO" id="GO:0016787">
    <property type="term" value="F:hydrolase activity"/>
    <property type="evidence" value="ECO:0007669"/>
    <property type="project" value="UniProtKB-KW"/>
</dbReference>
<feature type="compositionally biased region" description="Basic and acidic residues" evidence="3">
    <location>
        <begin position="264"/>
        <end position="280"/>
    </location>
</feature>
<accession>A0ABQ8GIL1</accession>
<name>A0ABQ8GIL1_9PEZI</name>
<proteinExistence type="inferred from homology"/>
<sequence length="280" mass="30548">MDEASQAAALRLPRILCLHGGGTNARIFRAQCRTISSLLQPHFRLVFAEAPFPSHAGPDVLAVYQDWGPFRAWFQWHPDEPERDVDAHRTAIWARLRAAMRDDDQQGGRGEWIAVLGFSQGAKLAASLLLLEQRLREHPHLHARLPAGGRLPPFRFAVLIAGRPPVVDLLPPAEAQPALLHLPTIHVHGLLDPGLRLHRQLLAQCCEKGSTRLVEWQGNHRLPIKTGDAAAVVQAILATAADAGLAEASAFAARSSSALPEAGRFAREDTIRRPDAPGPV</sequence>
<evidence type="ECO:0000256" key="1">
    <source>
        <dbReference type="ARBA" id="ARBA00005863"/>
    </source>
</evidence>
<feature type="region of interest" description="Disordered" evidence="3">
    <location>
        <begin position="256"/>
        <end position="280"/>
    </location>
</feature>
<evidence type="ECO:0000313" key="6">
    <source>
        <dbReference type="Proteomes" id="UP000774617"/>
    </source>
</evidence>
<dbReference type="PANTHER" id="PTHR48070">
    <property type="entry name" value="ESTERASE OVCA2"/>
    <property type="match status" value="1"/>
</dbReference>
<dbReference type="InterPro" id="IPR050593">
    <property type="entry name" value="LovG"/>
</dbReference>